<evidence type="ECO:0000313" key="2">
    <source>
        <dbReference type="EMBL" id="MEY2343724.1"/>
    </source>
</evidence>
<name>A0ABD5LYI6_PROMI</name>
<accession>A0ABD5LYI6</accession>
<sequence>MYQQNLFHAQKRQQLKVVRSPVTGTVQQLAVHTLGAVLQPSQAVMVIVPNTQHNVAEVNILNKDIGFIYPGQKAVIKIDAFPYTRYGTIEGTIVNIAKDSIQHEQLGLVYPVLIELDKQVMGEDEAQYKLATGMSLVADIKIEKRRVIDYLLSPIEVYQHEALRKIIARYL</sequence>
<dbReference type="InterPro" id="IPR050739">
    <property type="entry name" value="MFP"/>
</dbReference>
<dbReference type="InterPro" id="IPR058982">
    <property type="entry name" value="Beta-barrel_AprE"/>
</dbReference>
<comment type="caution">
    <text evidence="2">The sequence shown here is derived from an EMBL/GenBank/DDBJ whole genome shotgun (WGS) entry which is preliminary data.</text>
</comment>
<evidence type="ECO:0000259" key="1">
    <source>
        <dbReference type="Pfam" id="PF26002"/>
    </source>
</evidence>
<reference evidence="2" key="1">
    <citation type="submission" date="2021-05" db="EMBL/GenBank/DDBJ databases">
        <title>First report of NDM-5 and VEB-6 producing Proteus mirabilis isolated from blood of a sepsis patient in Kolkata, India.</title>
        <authorList>
            <person name="Halder G."/>
            <person name="Chaudhuri B."/>
            <person name="Dutta S."/>
        </authorList>
    </citation>
    <scope>NUCLEOTIDE SEQUENCE [LARGE SCALE GENOMIC DNA]</scope>
    <source>
        <strain evidence="2">7049</strain>
    </source>
</reference>
<proteinExistence type="predicted"/>
<protein>
    <submittedName>
        <fullName evidence="2">HlyD family efflux transporter periplasmic adaptor subunit</fullName>
    </submittedName>
</protein>
<dbReference type="EMBL" id="JADQCH020000001">
    <property type="protein sequence ID" value="MEY2343724.1"/>
    <property type="molecule type" value="Genomic_DNA"/>
</dbReference>
<dbReference type="AlphaFoldDB" id="A0ABD5LYI6"/>
<dbReference type="PANTHER" id="PTHR30386:SF27">
    <property type="entry name" value="MEMBRANE FUSION PROTEIN (MFP) FAMILY PROTEIN"/>
    <property type="match status" value="1"/>
</dbReference>
<dbReference type="PANTHER" id="PTHR30386">
    <property type="entry name" value="MEMBRANE FUSION SUBUNIT OF EMRAB-TOLC MULTIDRUG EFFLUX PUMP"/>
    <property type="match status" value="1"/>
</dbReference>
<gene>
    <name evidence="2" type="ORF">I3679_003550</name>
</gene>
<dbReference type="Gene3D" id="2.40.30.170">
    <property type="match status" value="1"/>
</dbReference>
<dbReference type="Pfam" id="PF26002">
    <property type="entry name" value="Beta-barrel_AprE"/>
    <property type="match status" value="1"/>
</dbReference>
<feature type="domain" description="AprE-like beta-barrel" evidence="1">
    <location>
        <begin position="55"/>
        <end position="142"/>
    </location>
</feature>
<dbReference type="PRINTS" id="PR01490">
    <property type="entry name" value="RTXTOXIND"/>
</dbReference>
<organism evidence="2">
    <name type="scientific">Proteus mirabilis</name>
    <dbReference type="NCBI Taxonomy" id="584"/>
    <lineage>
        <taxon>Bacteria</taxon>
        <taxon>Pseudomonadati</taxon>
        <taxon>Pseudomonadota</taxon>
        <taxon>Gammaproteobacteria</taxon>
        <taxon>Enterobacterales</taxon>
        <taxon>Morganellaceae</taxon>
        <taxon>Proteus</taxon>
    </lineage>
</organism>